<feature type="compositionally biased region" description="Polar residues" evidence="1">
    <location>
        <begin position="58"/>
        <end position="67"/>
    </location>
</feature>
<protein>
    <submittedName>
        <fullName evidence="2">Putative ovule protein</fullName>
    </submittedName>
</protein>
<evidence type="ECO:0000256" key="1">
    <source>
        <dbReference type="SAM" id="MobiDB-lite"/>
    </source>
</evidence>
<evidence type="ECO:0000313" key="2">
    <source>
        <dbReference type="EMBL" id="JAP12398.1"/>
    </source>
</evidence>
<feature type="compositionally biased region" description="Basic residues" evidence="1">
    <location>
        <begin position="68"/>
        <end position="80"/>
    </location>
</feature>
<accession>A0A0V0GWC4</accession>
<dbReference type="AlphaFoldDB" id="A0A0V0GWC4"/>
<dbReference type="EMBL" id="GEDG01029665">
    <property type="protein sequence ID" value="JAP12398.1"/>
    <property type="molecule type" value="Transcribed_RNA"/>
</dbReference>
<reference evidence="2" key="1">
    <citation type="submission" date="2015-12" db="EMBL/GenBank/DDBJ databases">
        <title>Gene expression during late stages of embryo sac development: a critical building block for successful pollen-pistil interactions.</title>
        <authorList>
            <person name="Liu Y."/>
            <person name="Joly V."/>
            <person name="Sabar M."/>
            <person name="Matton D.P."/>
        </authorList>
    </citation>
    <scope>NUCLEOTIDE SEQUENCE</scope>
</reference>
<proteinExistence type="predicted"/>
<sequence length="88" mass="10345">MTKKHLLIMINCNRNNQIKNQKNGFFIRRVLLSELVNIKLNTKKTPINKADKDKKVETPNTVDLKNSNKQRSRLNPRILRRGSLQNLH</sequence>
<name>A0A0V0GWC4_SOLCH</name>
<feature type="region of interest" description="Disordered" evidence="1">
    <location>
        <begin position="44"/>
        <end position="88"/>
    </location>
</feature>
<organism evidence="2">
    <name type="scientific">Solanum chacoense</name>
    <name type="common">Chaco potato</name>
    <dbReference type="NCBI Taxonomy" id="4108"/>
    <lineage>
        <taxon>Eukaryota</taxon>
        <taxon>Viridiplantae</taxon>
        <taxon>Streptophyta</taxon>
        <taxon>Embryophyta</taxon>
        <taxon>Tracheophyta</taxon>
        <taxon>Spermatophyta</taxon>
        <taxon>Magnoliopsida</taxon>
        <taxon>eudicotyledons</taxon>
        <taxon>Gunneridae</taxon>
        <taxon>Pentapetalae</taxon>
        <taxon>asterids</taxon>
        <taxon>lamiids</taxon>
        <taxon>Solanales</taxon>
        <taxon>Solanaceae</taxon>
        <taxon>Solanoideae</taxon>
        <taxon>Solaneae</taxon>
        <taxon>Solanum</taxon>
    </lineage>
</organism>